<proteinExistence type="inferred from homology"/>
<feature type="chain" id="PRO_5028214231" evidence="4">
    <location>
        <begin position="32"/>
        <end position="183"/>
    </location>
</feature>
<reference evidence="7" key="2">
    <citation type="submission" date="2025-08" db="UniProtKB">
        <authorList>
            <consortium name="RefSeq"/>
        </authorList>
    </citation>
    <scope>IDENTIFICATION</scope>
    <source>
        <tissue evidence="7">Leaves</tissue>
    </source>
</reference>
<evidence type="ECO:0000313" key="6">
    <source>
        <dbReference type="Proteomes" id="UP001652660"/>
    </source>
</evidence>
<dbReference type="InterPro" id="IPR035513">
    <property type="entry name" value="Invertase/methylesterase_inhib"/>
</dbReference>
<sequence length="183" mass="19361">MEFSRSHSPSLLALFLICLSILSNLFTSAEADLIGDVCSGSKNPQFCINSLRSDPRSGSADLKVLGQIAIDLSTNSTKSTKALVDSLKQKASDARLKAIYDSCLDNYGDSIDDLADATTKLGSGDYQGVALTASAALDGPDTCDDNFTDAKLTEPPNLAEASQNVQTLIEVVLVIANRLQGNR</sequence>
<evidence type="ECO:0000256" key="2">
    <source>
        <dbReference type="ARBA" id="ARBA00023157"/>
    </source>
</evidence>
<accession>A0A6P6UZT5</accession>
<evidence type="ECO:0000313" key="7">
    <source>
        <dbReference type="RefSeq" id="XP_027095961.1"/>
    </source>
</evidence>
<protein>
    <submittedName>
        <fullName evidence="7">Pectinesterase inhibitor-like</fullName>
    </submittedName>
</protein>
<dbReference type="RefSeq" id="XP_027095961.1">
    <property type="nucleotide sequence ID" value="XM_027240160.1"/>
</dbReference>
<comment type="similarity">
    <text evidence="3">Belongs to the PMEI family.</text>
</comment>
<evidence type="ECO:0000259" key="5">
    <source>
        <dbReference type="SMART" id="SM00856"/>
    </source>
</evidence>
<keyword evidence="1 4" id="KW-0732">Signal</keyword>
<keyword evidence="6" id="KW-1185">Reference proteome</keyword>
<dbReference type="CDD" id="cd15797">
    <property type="entry name" value="PMEI"/>
    <property type="match status" value="1"/>
</dbReference>
<dbReference type="GeneID" id="113715860"/>
<dbReference type="Pfam" id="PF04043">
    <property type="entry name" value="PMEI"/>
    <property type="match status" value="1"/>
</dbReference>
<dbReference type="InterPro" id="IPR006501">
    <property type="entry name" value="Pectinesterase_inhib_dom"/>
</dbReference>
<organism evidence="6 7">
    <name type="scientific">Coffea arabica</name>
    <name type="common">Arabian coffee</name>
    <dbReference type="NCBI Taxonomy" id="13443"/>
    <lineage>
        <taxon>Eukaryota</taxon>
        <taxon>Viridiplantae</taxon>
        <taxon>Streptophyta</taxon>
        <taxon>Embryophyta</taxon>
        <taxon>Tracheophyta</taxon>
        <taxon>Spermatophyta</taxon>
        <taxon>Magnoliopsida</taxon>
        <taxon>eudicotyledons</taxon>
        <taxon>Gunneridae</taxon>
        <taxon>Pentapetalae</taxon>
        <taxon>asterids</taxon>
        <taxon>lamiids</taxon>
        <taxon>Gentianales</taxon>
        <taxon>Rubiaceae</taxon>
        <taxon>Ixoroideae</taxon>
        <taxon>Gardenieae complex</taxon>
        <taxon>Bertiereae - Coffeeae clade</taxon>
        <taxon>Coffeeae</taxon>
        <taxon>Coffea</taxon>
    </lineage>
</organism>
<evidence type="ECO:0000256" key="3">
    <source>
        <dbReference type="ARBA" id="ARBA00038471"/>
    </source>
</evidence>
<dbReference type="AlphaFoldDB" id="A0A6P6UZT5"/>
<dbReference type="OrthoDB" id="764172at2759"/>
<dbReference type="SUPFAM" id="SSF101148">
    <property type="entry name" value="Plant invertase/pectin methylesterase inhibitor"/>
    <property type="match status" value="1"/>
</dbReference>
<feature type="domain" description="Pectinesterase inhibitor" evidence="5">
    <location>
        <begin position="29"/>
        <end position="175"/>
    </location>
</feature>
<evidence type="ECO:0000256" key="1">
    <source>
        <dbReference type="ARBA" id="ARBA00022729"/>
    </source>
</evidence>
<reference evidence="6" key="1">
    <citation type="journal article" date="2025" name="Foods">
        <title>Unveiling the Microbial Signatures of Arabica Coffee Cherries: Insights into Ripeness Specific Diversity, Functional Traits, and Implications for Quality and Safety.</title>
        <authorList>
            <consortium name="RefSeq"/>
            <person name="Tenea G.N."/>
            <person name="Cifuentes V."/>
            <person name="Reyes P."/>
            <person name="Cevallos-Vallejos M."/>
        </authorList>
    </citation>
    <scope>NUCLEOTIDE SEQUENCE [LARGE SCALE GENOMIC DNA]</scope>
</reference>
<dbReference type="InterPro" id="IPR034086">
    <property type="entry name" value="PMEI_plant"/>
</dbReference>
<dbReference type="PANTHER" id="PTHR36710">
    <property type="entry name" value="PECTINESTERASE INHIBITOR-LIKE"/>
    <property type="match status" value="1"/>
</dbReference>
<dbReference type="SMART" id="SM00856">
    <property type="entry name" value="PMEI"/>
    <property type="match status" value="1"/>
</dbReference>
<dbReference type="GO" id="GO:0046910">
    <property type="term" value="F:pectinesterase inhibitor activity"/>
    <property type="evidence" value="ECO:0007669"/>
    <property type="project" value="InterPro"/>
</dbReference>
<gene>
    <name evidence="7" type="primary">LOC113715860</name>
</gene>
<dbReference type="PANTHER" id="PTHR36710:SF4">
    <property type="entry name" value="PLANT INVERTASE_PECTIN METHYLESTERASE INHIBITOR SUPERFAMILY PROTEIN"/>
    <property type="match status" value="1"/>
</dbReference>
<dbReference type="FunFam" id="1.20.140.40:FF:000008">
    <property type="entry name" value="Invertase/pectin methylesterase inhibitor family protein"/>
    <property type="match status" value="1"/>
</dbReference>
<keyword evidence="2" id="KW-1015">Disulfide bond</keyword>
<evidence type="ECO:0000256" key="4">
    <source>
        <dbReference type="SAM" id="SignalP"/>
    </source>
</evidence>
<dbReference type="Gene3D" id="1.20.140.40">
    <property type="entry name" value="Invertase/pectin methylesterase inhibitor family protein"/>
    <property type="match status" value="1"/>
</dbReference>
<dbReference type="InterPro" id="IPR052421">
    <property type="entry name" value="PCW_Enzyme_Inhibitor"/>
</dbReference>
<dbReference type="Proteomes" id="UP001652660">
    <property type="component" value="Chromosome 11c"/>
</dbReference>
<feature type="signal peptide" evidence="4">
    <location>
        <begin position="1"/>
        <end position="31"/>
    </location>
</feature>
<name>A0A6P6UZT5_COFAR</name>
<dbReference type="NCBIfam" id="TIGR01614">
    <property type="entry name" value="PME_inhib"/>
    <property type="match status" value="1"/>
</dbReference>